<keyword evidence="3" id="KW-1185">Reference proteome</keyword>
<dbReference type="EMBL" id="MZGV01000003">
    <property type="protein sequence ID" value="OPJ64579.1"/>
    <property type="molecule type" value="Genomic_DNA"/>
</dbReference>
<dbReference type="OrthoDB" id="4624at2"/>
<dbReference type="InterPro" id="IPR030949">
    <property type="entry name" value="ECF_S_folate_fam"/>
</dbReference>
<feature type="transmembrane region" description="Helical" evidence="1">
    <location>
        <begin position="58"/>
        <end position="80"/>
    </location>
</feature>
<keyword evidence="1" id="KW-0812">Transmembrane</keyword>
<evidence type="ECO:0000313" key="2">
    <source>
        <dbReference type="EMBL" id="OPJ64579.1"/>
    </source>
</evidence>
<gene>
    <name evidence="2" type="primary">folT_1</name>
    <name evidence="2" type="ORF">CLORY_04470</name>
</gene>
<dbReference type="NCBIfam" id="TIGR04518">
    <property type="entry name" value="ECF_S_folT_fam"/>
    <property type="match status" value="1"/>
</dbReference>
<keyword evidence="1" id="KW-0472">Membrane</keyword>
<dbReference type="Gene3D" id="1.10.1760.20">
    <property type="match status" value="1"/>
</dbReference>
<sequence>MFKNSTYSIFTPKYWIIACSEFRNSRSLVFAGLTIALSTVLSSLYIPVGINLRITTAFLALALGSIIFGPVVGLSAGLAYDLIGYLFIPATVFFPGYTLSSMLEFFIYGIFLYQCKISVLRVFLCKLTIDFGIHVGLGCLWSSMLLGKGYYYFFIKSLIKNAIMLPIEVVMLVVMLQIFLPVLAHQGIIPKQNSKYIPMI</sequence>
<evidence type="ECO:0000256" key="1">
    <source>
        <dbReference type="SAM" id="Phobius"/>
    </source>
</evidence>
<dbReference type="InterPro" id="IPR009825">
    <property type="entry name" value="ECF_substrate-spec-like"/>
</dbReference>
<feature type="transmembrane region" description="Helical" evidence="1">
    <location>
        <begin position="163"/>
        <end position="184"/>
    </location>
</feature>
<dbReference type="GO" id="GO:0016020">
    <property type="term" value="C:membrane"/>
    <property type="evidence" value="ECO:0007669"/>
    <property type="project" value="InterPro"/>
</dbReference>
<comment type="caution">
    <text evidence="2">The sequence shown here is derived from an EMBL/GenBank/DDBJ whole genome shotgun (WGS) entry which is preliminary data.</text>
</comment>
<dbReference type="Pfam" id="PF07155">
    <property type="entry name" value="ECF-ribofla_trS"/>
    <property type="match status" value="1"/>
</dbReference>
<organism evidence="2 3">
    <name type="scientific">Clostridium oryzae</name>
    <dbReference type="NCBI Taxonomy" id="1450648"/>
    <lineage>
        <taxon>Bacteria</taxon>
        <taxon>Bacillati</taxon>
        <taxon>Bacillota</taxon>
        <taxon>Clostridia</taxon>
        <taxon>Eubacteriales</taxon>
        <taxon>Clostridiaceae</taxon>
        <taxon>Clostridium</taxon>
    </lineage>
</organism>
<keyword evidence="1" id="KW-1133">Transmembrane helix</keyword>
<reference evidence="2 3" key="1">
    <citation type="submission" date="2017-03" db="EMBL/GenBank/DDBJ databases">
        <title>Genome sequence of Clostridium oryzae DSM 28571.</title>
        <authorList>
            <person name="Poehlein A."/>
            <person name="Daniel R."/>
        </authorList>
    </citation>
    <scope>NUCLEOTIDE SEQUENCE [LARGE SCALE GENOMIC DNA]</scope>
    <source>
        <strain evidence="2 3">DSM 28571</strain>
    </source>
</reference>
<feature type="transmembrane region" description="Helical" evidence="1">
    <location>
        <begin position="86"/>
        <end position="111"/>
    </location>
</feature>
<dbReference type="STRING" id="1450648.CLORY_04470"/>
<proteinExistence type="predicted"/>
<name>A0A1V4IXE1_9CLOT</name>
<feature type="transmembrane region" description="Helical" evidence="1">
    <location>
        <begin position="28"/>
        <end position="46"/>
    </location>
</feature>
<dbReference type="AlphaFoldDB" id="A0A1V4IXE1"/>
<evidence type="ECO:0000313" key="3">
    <source>
        <dbReference type="Proteomes" id="UP000190080"/>
    </source>
</evidence>
<protein>
    <submittedName>
        <fullName evidence="2">Folate transporter FolT</fullName>
    </submittedName>
</protein>
<accession>A0A1V4IXE1</accession>
<feature type="transmembrane region" description="Helical" evidence="1">
    <location>
        <begin position="123"/>
        <end position="143"/>
    </location>
</feature>
<dbReference type="Proteomes" id="UP000190080">
    <property type="component" value="Unassembled WGS sequence"/>
</dbReference>
<dbReference type="RefSeq" id="WP_079421905.1">
    <property type="nucleotide sequence ID" value="NZ_MZGV01000003.1"/>
</dbReference>